<dbReference type="SUPFAM" id="SSF103481">
    <property type="entry name" value="Multidrug resistance efflux transporter EmrE"/>
    <property type="match status" value="1"/>
</dbReference>
<evidence type="ECO:0000313" key="2">
    <source>
        <dbReference type="EMBL" id="XCC62157.1"/>
    </source>
</evidence>
<feature type="transmembrane region" description="Helical" evidence="1">
    <location>
        <begin position="12"/>
        <end position="30"/>
    </location>
</feature>
<dbReference type="InterPro" id="IPR037185">
    <property type="entry name" value="EmrE-like"/>
</dbReference>
<dbReference type="RefSeq" id="WP_079545602.1">
    <property type="nucleotide sequence ID" value="NZ_CP117826.1"/>
</dbReference>
<accession>A0AAU8A7T1</accession>
<dbReference type="EMBL" id="CP117826">
    <property type="protein sequence ID" value="XCC62157.1"/>
    <property type="molecule type" value="Genomic_DNA"/>
</dbReference>
<evidence type="ECO:0000256" key="1">
    <source>
        <dbReference type="SAM" id="Phobius"/>
    </source>
</evidence>
<reference evidence="2" key="1">
    <citation type="submission" date="2023-02" db="EMBL/GenBank/DDBJ databases">
        <title>Gut commensal Christensenella minuta modulates host metabolism via a new class of secondary bile acids.</title>
        <authorList>
            <person name="Liu C."/>
        </authorList>
    </citation>
    <scope>NUCLEOTIDE SEQUENCE</scope>
    <source>
        <strain evidence="2">CA70</strain>
    </source>
</reference>
<feature type="transmembrane region" description="Helical" evidence="1">
    <location>
        <begin position="42"/>
        <end position="62"/>
    </location>
</feature>
<name>A0AAU8A7T1_9FIRM</name>
<feature type="transmembrane region" description="Helical" evidence="1">
    <location>
        <begin position="82"/>
        <end position="115"/>
    </location>
</feature>
<keyword evidence="1" id="KW-0472">Membrane</keyword>
<dbReference type="Gene3D" id="1.10.3730.20">
    <property type="match status" value="1"/>
</dbReference>
<proteinExistence type="predicted"/>
<keyword evidence="1" id="KW-1133">Transmembrane helix</keyword>
<sequence>MTLTESRKPTIWNFIFMHVSFIVYSFVSVMSKTAANQGMFTTMFFVYACIELLFLGVYALMWQQVLKHFTLVKAYSNKGVVVIWNLIWAVVFFQEVITIENIIGSAVILIGIVVVSSDGH</sequence>
<organism evidence="2">
    <name type="scientific">Christensenella massiliensis</name>
    <dbReference type="NCBI Taxonomy" id="1805714"/>
    <lineage>
        <taxon>Bacteria</taxon>
        <taxon>Bacillati</taxon>
        <taxon>Bacillota</taxon>
        <taxon>Clostridia</taxon>
        <taxon>Christensenellales</taxon>
        <taxon>Christensenellaceae</taxon>
        <taxon>Christensenella</taxon>
    </lineage>
</organism>
<keyword evidence="1" id="KW-0812">Transmembrane</keyword>
<protein>
    <submittedName>
        <fullName evidence="2">Transporter</fullName>
    </submittedName>
</protein>
<dbReference type="AlphaFoldDB" id="A0AAU8A7T1"/>
<gene>
    <name evidence="2" type="ORF">PUP29_11580</name>
</gene>